<protein>
    <recommendedName>
        <fullName evidence="2">NlpC/P60 domain-containing protein</fullName>
    </recommendedName>
</protein>
<dbReference type="SUPFAM" id="SSF54001">
    <property type="entry name" value="Cysteine proteinases"/>
    <property type="match status" value="1"/>
</dbReference>
<proteinExistence type="predicted"/>
<dbReference type="Gene3D" id="3.90.1720.10">
    <property type="entry name" value="endopeptidase domain like (from Nostoc punctiforme)"/>
    <property type="match status" value="1"/>
</dbReference>
<organism evidence="1">
    <name type="scientific">bioreactor metagenome</name>
    <dbReference type="NCBI Taxonomy" id="1076179"/>
    <lineage>
        <taxon>unclassified sequences</taxon>
        <taxon>metagenomes</taxon>
        <taxon>ecological metagenomes</taxon>
    </lineage>
</organism>
<dbReference type="EMBL" id="VSSQ01054085">
    <property type="protein sequence ID" value="MPN08066.1"/>
    <property type="molecule type" value="Genomic_DNA"/>
</dbReference>
<evidence type="ECO:0008006" key="2">
    <source>
        <dbReference type="Google" id="ProtNLM"/>
    </source>
</evidence>
<dbReference type="InterPro" id="IPR038765">
    <property type="entry name" value="Papain-like_cys_pep_sf"/>
</dbReference>
<evidence type="ECO:0000313" key="1">
    <source>
        <dbReference type="EMBL" id="MPN08066.1"/>
    </source>
</evidence>
<accession>A0A645F368</accession>
<gene>
    <name evidence="1" type="ORF">SDC9_155342</name>
</gene>
<dbReference type="AlphaFoldDB" id="A0A645F368"/>
<comment type="caution">
    <text evidence="1">The sequence shown here is derived from an EMBL/GenBank/DDBJ whole genome shotgun (WGS) entry which is preliminary data.</text>
</comment>
<name>A0A645F368_9ZZZZ</name>
<reference evidence="1" key="1">
    <citation type="submission" date="2019-08" db="EMBL/GenBank/DDBJ databases">
        <authorList>
            <person name="Kucharzyk K."/>
            <person name="Murdoch R.W."/>
            <person name="Higgins S."/>
            <person name="Loffler F."/>
        </authorList>
    </citation>
    <scope>NUCLEOTIDE SEQUENCE</scope>
</reference>
<sequence>MDWVFYNAYGGEYIIGHGGGASDQYSYCDAVAWSSAQPGDLVFYPECEHVGIVVKNDAGTLTIIHCASGYNNVVMTQHIEGNGFAFVGRPQIYGE</sequence>